<dbReference type="SUPFAM" id="SSF48403">
    <property type="entry name" value="Ankyrin repeat"/>
    <property type="match status" value="1"/>
</dbReference>
<organism evidence="5 6">
    <name type="scientific">Viridothelium virens</name>
    <name type="common">Speckled blister lichen</name>
    <name type="synonym">Trypethelium virens</name>
    <dbReference type="NCBI Taxonomy" id="1048519"/>
    <lineage>
        <taxon>Eukaryota</taxon>
        <taxon>Fungi</taxon>
        <taxon>Dikarya</taxon>
        <taxon>Ascomycota</taxon>
        <taxon>Pezizomycotina</taxon>
        <taxon>Dothideomycetes</taxon>
        <taxon>Dothideomycetes incertae sedis</taxon>
        <taxon>Trypetheliales</taxon>
        <taxon>Trypetheliaceae</taxon>
        <taxon>Viridothelium</taxon>
    </lineage>
</organism>
<dbReference type="Proteomes" id="UP000800092">
    <property type="component" value="Unassembled WGS sequence"/>
</dbReference>
<reference evidence="5" key="1">
    <citation type="journal article" date="2020" name="Stud. Mycol.">
        <title>101 Dothideomycetes genomes: a test case for predicting lifestyles and emergence of pathogens.</title>
        <authorList>
            <person name="Haridas S."/>
            <person name="Albert R."/>
            <person name="Binder M."/>
            <person name="Bloem J."/>
            <person name="Labutti K."/>
            <person name="Salamov A."/>
            <person name="Andreopoulos B."/>
            <person name="Baker S."/>
            <person name="Barry K."/>
            <person name="Bills G."/>
            <person name="Bluhm B."/>
            <person name="Cannon C."/>
            <person name="Castanera R."/>
            <person name="Culley D."/>
            <person name="Daum C."/>
            <person name="Ezra D."/>
            <person name="Gonzalez J."/>
            <person name="Henrissat B."/>
            <person name="Kuo A."/>
            <person name="Liang C."/>
            <person name="Lipzen A."/>
            <person name="Lutzoni F."/>
            <person name="Magnuson J."/>
            <person name="Mondo S."/>
            <person name="Nolan M."/>
            <person name="Ohm R."/>
            <person name="Pangilinan J."/>
            <person name="Park H.-J."/>
            <person name="Ramirez L."/>
            <person name="Alfaro M."/>
            <person name="Sun H."/>
            <person name="Tritt A."/>
            <person name="Yoshinaga Y."/>
            <person name="Zwiers L.-H."/>
            <person name="Turgeon B."/>
            <person name="Goodwin S."/>
            <person name="Spatafora J."/>
            <person name="Crous P."/>
            <person name="Grigoriev I."/>
        </authorList>
    </citation>
    <scope>NUCLEOTIDE SEQUENCE</scope>
    <source>
        <strain evidence="5">Tuck. ex Michener</strain>
    </source>
</reference>
<feature type="repeat" description="ANK" evidence="3">
    <location>
        <begin position="316"/>
        <end position="348"/>
    </location>
</feature>
<keyword evidence="4" id="KW-1133">Transmembrane helix</keyword>
<evidence type="ECO:0000256" key="1">
    <source>
        <dbReference type="ARBA" id="ARBA00022737"/>
    </source>
</evidence>
<evidence type="ECO:0000256" key="4">
    <source>
        <dbReference type="SAM" id="Phobius"/>
    </source>
</evidence>
<feature type="repeat" description="ANK" evidence="3">
    <location>
        <begin position="110"/>
        <end position="142"/>
    </location>
</feature>
<sequence length="494" mass="55177">MIKTPLSLKHMLGALFMEYNNRLQCNGQSCRRPSNGSMTLTYIFPQWFCLARVLVRLFMTGYNRPELLLRVSYVRPSNADIFQYAYNGNIRGIQRLFQSQKASPYDTSATGLTPLHFAIHRDQIETCIYLLSCGAEMYVADEFNNSKPIDTAWNKFLSKRSSHIHAIKETFIDKTPTDYMETRRFSVLHNAILGLDNNHSGSLPDVFPKLGLVDIDAKDSQSCTALFWAASLDDRQSVQCLLSYRADPNSRTSQFSTPLHRTRDPICLRMLLENGADINARDDLQQTPLLATVHSGVECAEVLLENGAIIDLPQYTGFTPLHFFVQNSEADLVQLFISRGADYTLRANDVSSIVHSAFRWADAKTLLVLAGNKLHGLHLHQKDDSGATGTTLAEIRRIQDPELSIAVDAFESSLRKAHTEASETVSATGKGPLRNPGIFPKMSPSGVEAQELWSEDLGKTDRDPACRKLGLVLVVFGYIALWAWFTMGKGVMCS</sequence>
<keyword evidence="4" id="KW-0812">Transmembrane</keyword>
<dbReference type="AlphaFoldDB" id="A0A6A6GU52"/>
<gene>
    <name evidence="5" type="ORF">EV356DRAFT_456038</name>
</gene>
<dbReference type="Pfam" id="PF13637">
    <property type="entry name" value="Ank_4"/>
    <property type="match status" value="1"/>
</dbReference>
<evidence type="ECO:0000256" key="2">
    <source>
        <dbReference type="ARBA" id="ARBA00023043"/>
    </source>
</evidence>
<protein>
    <submittedName>
        <fullName evidence="5">Ankyrin</fullName>
    </submittedName>
</protein>
<dbReference type="Gene3D" id="1.25.40.20">
    <property type="entry name" value="Ankyrin repeat-containing domain"/>
    <property type="match status" value="2"/>
</dbReference>
<evidence type="ECO:0000313" key="5">
    <source>
        <dbReference type="EMBL" id="KAF2229312.1"/>
    </source>
</evidence>
<evidence type="ECO:0000313" key="6">
    <source>
        <dbReference type="Proteomes" id="UP000800092"/>
    </source>
</evidence>
<evidence type="ECO:0000256" key="3">
    <source>
        <dbReference type="PROSITE-ProRule" id="PRU00023"/>
    </source>
</evidence>
<dbReference type="PROSITE" id="PS50088">
    <property type="entry name" value="ANK_REPEAT"/>
    <property type="match status" value="2"/>
</dbReference>
<dbReference type="InterPro" id="IPR002110">
    <property type="entry name" value="Ankyrin_rpt"/>
</dbReference>
<dbReference type="PANTHER" id="PTHR24173">
    <property type="entry name" value="ANKYRIN REPEAT CONTAINING"/>
    <property type="match status" value="1"/>
</dbReference>
<keyword evidence="1" id="KW-0677">Repeat</keyword>
<dbReference type="PROSITE" id="PS50297">
    <property type="entry name" value="ANK_REP_REGION"/>
    <property type="match status" value="2"/>
</dbReference>
<dbReference type="Pfam" id="PF00023">
    <property type="entry name" value="Ank"/>
    <property type="match status" value="1"/>
</dbReference>
<dbReference type="PRINTS" id="PR01415">
    <property type="entry name" value="ANKYRIN"/>
</dbReference>
<dbReference type="PANTHER" id="PTHR24173:SF74">
    <property type="entry name" value="ANKYRIN REPEAT DOMAIN-CONTAINING PROTEIN 16"/>
    <property type="match status" value="1"/>
</dbReference>
<dbReference type="InterPro" id="IPR036770">
    <property type="entry name" value="Ankyrin_rpt-contain_sf"/>
</dbReference>
<proteinExistence type="predicted"/>
<keyword evidence="4" id="KW-0472">Membrane</keyword>
<dbReference type="EMBL" id="ML991867">
    <property type="protein sequence ID" value="KAF2229312.1"/>
    <property type="molecule type" value="Genomic_DNA"/>
</dbReference>
<dbReference type="SMART" id="SM00248">
    <property type="entry name" value="ANK"/>
    <property type="match status" value="5"/>
</dbReference>
<accession>A0A6A6GU52</accession>
<keyword evidence="6" id="KW-1185">Reference proteome</keyword>
<feature type="transmembrane region" description="Helical" evidence="4">
    <location>
        <begin position="469"/>
        <end position="487"/>
    </location>
</feature>
<name>A0A6A6GU52_VIRVR</name>
<dbReference type="Pfam" id="PF12796">
    <property type="entry name" value="Ank_2"/>
    <property type="match status" value="1"/>
</dbReference>
<dbReference type="OrthoDB" id="4772757at2759"/>
<keyword evidence="2 3" id="KW-0040">ANK repeat</keyword>